<gene>
    <name evidence="2" type="ORF">BT96DRAFT_331854</name>
</gene>
<dbReference type="GO" id="GO:0019135">
    <property type="term" value="F:deoxyhypusine monooxygenase activity"/>
    <property type="evidence" value="ECO:0007669"/>
    <property type="project" value="TreeGrafter"/>
</dbReference>
<organism evidence="2 3">
    <name type="scientific">Gymnopus androsaceus JB14</name>
    <dbReference type="NCBI Taxonomy" id="1447944"/>
    <lineage>
        <taxon>Eukaryota</taxon>
        <taxon>Fungi</taxon>
        <taxon>Dikarya</taxon>
        <taxon>Basidiomycota</taxon>
        <taxon>Agaricomycotina</taxon>
        <taxon>Agaricomycetes</taxon>
        <taxon>Agaricomycetidae</taxon>
        <taxon>Agaricales</taxon>
        <taxon>Marasmiineae</taxon>
        <taxon>Omphalotaceae</taxon>
        <taxon>Gymnopus</taxon>
    </lineage>
</organism>
<accession>A0A6A4GZT9</accession>
<dbReference type="AlphaFoldDB" id="A0A6A4GZT9"/>
<dbReference type="InterPro" id="IPR011989">
    <property type="entry name" value="ARM-like"/>
</dbReference>
<evidence type="ECO:0000313" key="2">
    <source>
        <dbReference type="EMBL" id="KAE9390880.1"/>
    </source>
</evidence>
<dbReference type="EMBL" id="ML769643">
    <property type="protein sequence ID" value="KAE9390880.1"/>
    <property type="molecule type" value="Genomic_DNA"/>
</dbReference>
<proteinExistence type="predicted"/>
<reference evidence="2" key="1">
    <citation type="journal article" date="2019" name="Environ. Microbiol.">
        <title>Fungal ecological strategies reflected in gene transcription - a case study of two litter decomposers.</title>
        <authorList>
            <person name="Barbi F."/>
            <person name="Kohler A."/>
            <person name="Barry K."/>
            <person name="Baskaran P."/>
            <person name="Daum C."/>
            <person name="Fauchery L."/>
            <person name="Ihrmark K."/>
            <person name="Kuo A."/>
            <person name="LaButti K."/>
            <person name="Lipzen A."/>
            <person name="Morin E."/>
            <person name="Grigoriev I.V."/>
            <person name="Henrissat B."/>
            <person name="Lindahl B."/>
            <person name="Martin F."/>
        </authorList>
    </citation>
    <scope>NUCLEOTIDE SEQUENCE</scope>
    <source>
        <strain evidence="2">JB14</strain>
    </source>
</reference>
<feature type="signal peptide" evidence="1">
    <location>
        <begin position="1"/>
        <end position="17"/>
    </location>
</feature>
<feature type="chain" id="PRO_5025655887" description="ARM repeat-containing protein" evidence="1">
    <location>
        <begin position="18"/>
        <end position="117"/>
    </location>
</feature>
<name>A0A6A4GZT9_9AGAR</name>
<evidence type="ECO:0000313" key="3">
    <source>
        <dbReference type="Proteomes" id="UP000799118"/>
    </source>
</evidence>
<dbReference type="SMART" id="SM00567">
    <property type="entry name" value="EZ_HEAT"/>
    <property type="match status" value="2"/>
</dbReference>
<dbReference type="InterPro" id="IPR016024">
    <property type="entry name" value="ARM-type_fold"/>
</dbReference>
<keyword evidence="3" id="KW-1185">Reference proteome</keyword>
<dbReference type="Proteomes" id="UP000799118">
    <property type="component" value="Unassembled WGS sequence"/>
</dbReference>
<keyword evidence="1" id="KW-0732">Signal</keyword>
<evidence type="ECO:0000256" key="1">
    <source>
        <dbReference type="SAM" id="SignalP"/>
    </source>
</evidence>
<protein>
    <recommendedName>
        <fullName evidence="4">ARM repeat-containing protein</fullName>
    </recommendedName>
</protein>
<dbReference type="PANTHER" id="PTHR12697:SF5">
    <property type="entry name" value="DEOXYHYPUSINE HYDROXYLASE"/>
    <property type="match status" value="1"/>
</dbReference>
<dbReference type="OrthoDB" id="421002at2759"/>
<dbReference type="Pfam" id="PF13646">
    <property type="entry name" value="HEAT_2"/>
    <property type="match status" value="1"/>
</dbReference>
<dbReference type="Gene3D" id="1.25.10.10">
    <property type="entry name" value="Leucine-rich Repeat Variant"/>
    <property type="match status" value="1"/>
</dbReference>
<dbReference type="PANTHER" id="PTHR12697">
    <property type="entry name" value="PBS LYASE HEAT-LIKE PROTEIN"/>
    <property type="match status" value="1"/>
</dbReference>
<sequence>MMSIIFFQHLLVGINQASSSALLKHVLAYCLGQIKSSSALPVLESVLRNSSEDPMVRHEAAEAMGAISAADESIPILKEYLSDPNRSVRETWESAIARIEWDKTEEGARNKEALNKH</sequence>
<dbReference type="SUPFAM" id="SSF48371">
    <property type="entry name" value="ARM repeat"/>
    <property type="match status" value="1"/>
</dbReference>
<evidence type="ECO:0008006" key="4">
    <source>
        <dbReference type="Google" id="ProtNLM"/>
    </source>
</evidence>
<dbReference type="InterPro" id="IPR004155">
    <property type="entry name" value="PBS_lyase_HEAT"/>
</dbReference>